<evidence type="ECO:0000259" key="2">
    <source>
        <dbReference type="Pfam" id="PF17898"/>
    </source>
</evidence>
<feature type="domain" description="Spore germination GerD central core" evidence="2">
    <location>
        <begin position="105"/>
        <end position="214"/>
    </location>
</feature>
<dbReference type="Proteomes" id="UP000244016">
    <property type="component" value="Unassembled WGS sequence"/>
</dbReference>
<feature type="region of interest" description="Disordered" evidence="1">
    <location>
        <begin position="214"/>
        <end position="251"/>
    </location>
</feature>
<protein>
    <submittedName>
        <fullName evidence="3">Spore germination protein GerD</fullName>
    </submittedName>
</protein>
<feature type="compositionally biased region" description="Basic and acidic residues" evidence="1">
    <location>
        <begin position="224"/>
        <end position="240"/>
    </location>
</feature>
<gene>
    <name evidence="3" type="ORF">BLITH_0040</name>
</gene>
<accession>A0A2T5G4V5</accession>
<dbReference type="AlphaFoldDB" id="A0A2T5G4V5"/>
<dbReference type="Pfam" id="PF17898">
    <property type="entry name" value="GerD"/>
    <property type="match status" value="1"/>
</dbReference>
<dbReference type="EMBL" id="PEBW01000006">
    <property type="protein sequence ID" value="PTQ51214.1"/>
    <property type="molecule type" value="Genomic_DNA"/>
</dbReference>
<reference evidence="3 4" key="1">
    <citation type="submission" date="2017-08" db="EMBL/GenBank/DDBJ databases">
        <title>Burning lignite coal seam in the remote Altai Mountains harbors a hydrogen-driven thermophilic microbial community.</title>
        <authorList>
            <person name="Kadnikov V.V."/>
            <person name="Mardanov A.V."/>
            <person name="Ivasenko D."/>
            <person name="Beletsky A.V."/>
            <person name="Karnachuk O.V."/>
            <person name="Ravin N.V."/>
        </authorList>
    </citation>
    <scope>NUCLEOTIDE SEQUENCE [LARGE SCALE GENOMIC DNA]</scope>
    <source>
        <strain evidence="3">AL31</strain>
    </source>
</reference>
<dbReference type="InterPro" id="IPR041262">
    <property type="entry name" value="GerD_central"/>
</dbReference>
<proteinExistence type="predicted"/>
<evidence type="ECO:0000256" key="1">
    <source>
        <dbReference type="SAM" id="MobiDB-lite"/>
    </source>
</evidence>
<dbReference type="NCBIfam" id="NF040801">
    <property type="entry name" value="spore_GerD"/>
    <property type="match status" value="1"/>
</dbReference>
<evidence type="ECO:0000313" key="3">
    <source>
        <dbReference type="EMBL" id="PTQ51214.1"/>
    </source>
</evidence>
<evidence type="ECO:0000313" key="4">
    <source>
        <dbReference type="Proteomes" id="UP000244016"/>
    </source>
</evidence>
<comment type="caution">
    <text evidence="3">The sequence shown here is derived from an EMBL/GenBank/DDBJ whole genome shotgun (WGS) entry which is preliminary data.</text>
</comment>
<organism evidence="3 4">
    <name type="scientific">Brockia lithotrophica</name>
    <dbReference type="NCBI Taxonomy" id="933949"/>
    <lineage>
        <taxon>Bacteria</taxon>
        <taxon>Bacillati</taxon>
        <taxon>Bacillota</taxon>
        <taxon>Bacilli</taxon>
        <taxon>Bacillales</taxon>
        <taxon>Bacillales Family X. Incertae Sedis</taxon>
        <taxon>Brockia</taxon>
    </lineage>
</organism>
<name>A0A2T5G4V5_9BACL</name>
<sequence>MRAASQKTANFAGRWEKGGKAMKRRRVWRRWIKRLRLWGVLAVVLVVVVGSMGGCASEGQSTGANRGSEYSSLKEMVRDILQTEEGKNALREALEDPEVRKSLYVQEAEAKATIRETLLSPEGAQLLQDTFHDPAFVAEYAKATAQEHAKLLKDLMKDPDYQKLVLATLKSPEFSQHLVHTLRSTDFRTVVKETANEVLEGPLFQERVAKLVKSQVEQQAKPQGQKEGDKEQKEQKEKTGSEGQGEEGEGR</sequence>